<feature type="transmembrane region" description="Helical" evidence="1">
    <location>
        <begin position="152"/>
        <end position="182"/>
    </location>
</feature>
<keyword evidence="1" id="KW-0472">Membrane</keyword>
<keyword evidence="1" id="KW-1133">Transmembrane helix</keyword>
<sequence length="217" mass="25153">MIDRFIRDFFSFEDKKSKKGYQVIGVWTTFQFFGLIFALGFTLYFLSVHIIMWNFLLAFILIFLLIKTNRKVDKILIKNIEIKRKEHKGYIKRYLTSKLGLNNSIQYKEISLLLKSKGDKETVKYNLTPYLAMILTAIVTNVGLMAKGDPGSVIFLVELLIIITVVLVSVNPVVNGFANLFLNTRPKKIMQISEIVQELFIEESIKENTMNYGRKIH</sequence>
<evidence type="ECO:0000313" key="3">
    <source>
        <dbReference type="Proteomes" id="UP000030401"/>
    </source>
</evidence>
<dbReference type="EMBL" id="AVPG01000018">
    <property type="protein sequence ID" value="KGX85888.1"/>
    <property type="molecule type" value="Genomic_DNA"/>
</dbReference>
<feature type="transmembrane region" description="Helical" evidence="1">
    <location>
        <begin position="50"/>
        <end position="66"/>
    </location>
</feature>
<gene>
    <name evidence="2" type="ORF">N784_06705</name>
</gene>
<dbReference type="OrthoDB" id="2968315at2"/>
<keyword evidence="3" id="KW-1185">Reference proteome</keyword>
<dbReference type="STRING" id="1385512.N784_06705"/>
<feature type="transmembrane region" description="Helical" evidence="1">
    <location>
        <begin position="21"/>
        <end position="44"/>
    </location>
</feature>
<comment type="caution">
    <text evidence="2">The sequence shown here is derived from an EMBL/GenBank/DDBJ whole genome shotgun (WGS) entry which is preliminary data.</text>
</comment>
<evidence type="ECO:0000313" key="2">
    <source>
        <dbReference type="EMBL" id="KGX85888.1"/>
    </source>
</evidence>
<keyword evidence="1" id="KW-0812">Transmembrane</keyword>
<proteinExistence type="predicted"/>
<dbReference type="RefSeq" id="WP_036835036.1">
    <property type="nucleotide sequence ID" value="NZ_AVPG01000018.1"/>
</dbReference>
<feature type="transmembrane region" description="Helical" evidence="1">
    <location>
        <begin position="127"/>
        <end position="146"/>
    </location>
</feature>
<organism evidence="2 3">
    <name type="scientific">Pontibacillus litoralis JSM 072002</name>
    <dbReference type="NCBI Taxonomy" id="1385512"/>
    <lineage>
        <taxon>Bacteria</taxon>
        <taxon>Bacillati</taxon>
        <taxon>Bacillota</taxon>
        <taxon>Bacilli</taxon>
        <taxon>Bacillales</taxon>
        <taxon>Bacillaceae</taxon>
        <taxon>Pontibacillus</taxon>
    </lineage>
</organism>
<accession>A0A0A5G427</accession>
<dbReference type="AlphaFoldDB" id="A0A0A5G427"/>
<dbReference type="Proteomes" id="UP000030401">
    <property type="component" value="Unassembled WGS sequence"/>
</dbReference>
<protein>
    <submittedName>
        <fullName evidence="2">Uncharacterized protein</fullName>
    </submittedName>
</protein>
<reference evidence="2 3" key="1">
    <citation type="submission" date="2013-08" db="EMBL/GenBank/DDBJ databases">
        <authorList>
            <person name="Huang J."/>
            <person name="Wang G."/>
        </authorList>
    </citation>
    <scope>NUCLEOTIDE SEQUENCE [LARGE SCALE GENOMIC DNA]</scope>
    <source>
        <strain evidence="2 3">JSM 072002</strain>
    </source>
</reference>
<name>A0A0A5G427_9BACI</name>
<evidence type="ECO:0000256" key="1">
    <source>
        <dbReference type="SAM" id="Phobius"/>
    </source>
</evidence>